<evidence type="ECO:0000256" key="1">
    <source>
        <dbReference type="SAM" id="MobiDB-lite"/>
    </source>
</evidence>
<reference evidence="2" key="2">
    <citation type="submission" date="2023-06" db="EMBL/GenBank/DDBJ databases">
        <authorList>
            <person name="Swenson N.G."/>
            <person name="Wegrzyn J.L."/>
            <person name="Mcevoy S.L."/>
        </authorList>
    </citation>
    <scope>NUCLEOTIDE SEQUENCE</scope>
    <source>
        <strain evidence="2">NS2018</strain>
        <tissue evidence="2">Leaf</tissue>
    </source>
</reference>
<keyword evidence="3" id="KW-1185">Reference proteome</keyword>
<dbReference type="Proteomes" id="UP001168877">
    <property type="component" value="Unassembled WGS sequence"/>
</dbReference>
<gene>
    <name evidence="2" type="ORF">LWI29_022414</name>
</gene>
<proteinExistence type="predicted"/>
<accession>A0AA39RDW4</accession>
<dbReference type="AlphaFoldDB" id="A0AA39RDW4"/>
<dbReference type="Pfam" id="PF14223">
    <property type="entry name" value="Retrotran_gag_2"/>
    <property type="match status" value="1"/>
</dbReference>
<sequence length="262" mass="28483">MVGIASSSSSSSSTPSLPGPTLSNFLKLTKSNYLLWTAQLRSFLISHSLYQYVDGTTPAPSTLLPAAATTNTDTTAVPVPNPAYLKWFQQDQLVVSYLVSTITEPMLSLIVGKTNAFDMWICLRDNFSQHSVANAANIRFQLMDMSKGTKTIFAYLQYAKSLSDSLVAINEPVSTTDLVIAVLRGLGSDYGMIITAILNFPPLPKFEDIRARLLSYESQLLHTKPTDVNSTTALVTVQSPSPAANFTQAPSSGRGQHRGKWL</sequence>
<evidence type="ECO:0000313" key="2">
    <source>
        <dbReference type="EMBL" id="KAK0571835.1"/>
    </source>
</evidence>
<dbReference type="PANTHER" id="PTHR47481">
    <property type="match status" value="1"/>
</dbReference>
<protein>
    <recommendedName>
        <fullName evidence="4">Retrotransposon Copia-like N-terminal domain-containing protein</fullName>
    </recommendedName>
</protein>
<evidence type="ECO:0008006" key="4">
    <source>
        <dbReference type="Google" id="ProtNLM"/>
    </source>
</evidence>
<dbReference type="PANTHER" id="PTHR47481:SF31">
    <property type="entry name" value="OS01G0873500 PROTEIN"/>
    <property type="match status" value="1"/>
</dbReference>
<dbReference type="EMBL" id="JAUESC010000388">
    <property type="protein sequence ID" value="KAK0571835.1"/>
    <property type="molecule type" value="Genomic_DNA"/>
</dbReference>
<reference evidence="2" key="1">
    <citation type="journal article" date="2022" name="Plant J.">
        <title>Strategies of tolerance reflected in two North American maple genomes.</title>
        <authorList>
            <person name="McEvoy S.L."/>
            <person name="Sezen U.U."/>
            <person name="Trouern-Trend A."/>
            <person name="McMahon S.M."/>
            <person name="Schaberg P.G."/>
            <person name="Yang J."/>
            <person name="Wegrzyn J.L."/>
            <person name="Swenson N.G."/>
        </authorList>
    </citation>
    <scope>NUCLEOTIDE SEQUENCE</scope>
    <source>
        <strain evidence="2">NS2018</strain>
    </source>
</reference>
<evidence type="ECO:0000313" key="3">
    <source>
        <dbReference type="Proteomes" id="UP001168877"/>
    </source>
</evidence>
<organism evidence="2 3">
    <name type="scientific">Acer saccharum</name>
    <name type="common">Sugar maple</name>
    <dbReference type="NCBI Taxonomy" id="4024"/>
    <lineage>
        <taxon>Eukaryota</taxon>
        <taxon>Viridiplantae</taxon>
        <taxon>Streptophyta</taxon>
        <taxon>Embryophyta</taxon>
        <taxon>Tracheophyta</taxon>
        <taxon>Spermatophyta</taxon>
        <taxon>Magnoliopsida</taxon>
        <taxon>eudicotyledons</taxon>
        <taxon>Gunneridae</taxon>
        <taxon>Pentapetalae</taxon>
        <taxon>rosids</taxon>
        <taxon>malvids</taxon>
        <taxon>Sapindales</taxon>
        <taxon>Sapindaceae</taxon>
        <taxon>Hippocastanoideae</taxon>
        <taxon>Acereae</taxon>
        <taxon>Acer</taxon>
    </lineage>
</organism>
<feature type="region of interest" description="Disordered" evidence="1">
    <location>
        <begin position="242"/>
        <end position="262"/>
    </location>
</feature>
<comment type="caution">
    <text evidence="2">The sequence shown here is derived from an EMBL/GenBank/DDBJ whole genome shotgun (WGS) entry which is preliminary data.</text>
</comment>
<feature type="compositionally biased region" description="Polar residues" evidence="1">
    <location>
        <begin position="242"/>
        <end position="254"/>
    </location>
</feature>
<name>A0AA39RDW4_ACESA</name>